<dbReference type="SUPFAM" id="SSF53850">
    <property type="entry name" value="Periplasmic binding protein-like II"/>
    <property type="match status" value="1"/>
</dbReference>
<dbReference type="Proteomes" id="UP001570417">
    <property type="component" value="Unassembled WGS sequence"/>
</dbReference>
<feature type="domain" description="Solute-binding protein family 3/N-terminal" evidence="1">
    <location>
        <begin position="30"/>
        <end position="229"/>
    </location>
</feature>
<dbReference type="InterPro" id="IPR001638">
    <property type="entry name" value="Solute-binding_3/MltF_N"/>
</dbReference>
<organism evidence="2 3">
    <name type="scientific">Vibrio gallaecicus</name>
    <dbReference type="NCBI Taxonomy" id="552386"/>
    <lineage>
        <taxon>Bacteria</taxon>
        <taxon>Pseudomonadati</taxon>
        <taxon>Pseudomonadota</taxon>
        <taxon>Gammaproteobacteria</taxon>
        <taxon>Vibrionales</taxon>
        <taxon>Vibrionaceae</taxon>
        <taxon>Vibrio</taxon>
    </lineage>
</organism>
<evidence type="ECO:0000259" key="1">
    <source>
        <dbReference type="Pfam" id="PF00497"/>
    </source>
</evidence>
<keyword evidence="3" id="KW-1185">Reference proteome</keyword>
<dbReference type="RefSeq" id="WP_372266114.1">
    <property type="nucleotide sequence ID" value="NZ_JBFRUW010000037.1"/>
</dbReference>
<protein>
    <submittedName>
        <fullName evidence="2">Substrate-binding periplasmic protein</fullName>
    </submittedName>
</protein>
<gene>
    <name evidence="2" type="ORF">AB4566_10810</name>
</gene>
<evidence type="ECO:0000313" key="2">
    <source>
        <dbReference type="EMBL" id="MFA0568767.1"/>
    </source>
</evidence>
<sequence>MISRFFLLAATLLISLKSYSFEHMFFIVPVFPPYTQLDSDSLPSGIGTDAVKQVLDSMGVNYTITISSNHGRALQEVRKQHSDGFFMASQNSERDKYAEFSEPLMSNRWVWVIRQENAQNFNPSDPMFKKRSTVASLLNTNTHHWLKVSGFTSVHAATSVRGLKDKLDSGAITAILIAEMTFLDTVNQISDYEIILEQEKEFGLYISKHFLSDNPGFMSKLNQAIRTYREH</sequence>
<dbReference type="Gene3D" id="3.40.190.10">
    <property type="entry name" value="Periplasmic binding protein-like II"/>
    <property type="match status" value="2"/>
</dbReference>
<dbReference type="EMBL" id="JBFRUW010000037">
    <property type="protein sequence ID" value="MFA0568767.1"/>
    <property type="molecule type" value="Genomic_DNA"/>
</dbReference>
<proteinExistence type="predicted"/>
<dbReference type="Pfam" id="PF00497">
    <property type="entry name" value="SBP_bac_3"/>
    <property type="match status" value="1"/>
</dbReference>
<accession>A0ABV4NC56</accession>
<evidence type="ECO:0000313" key="3">
    <source>
        <dbReference type="Proteomes" id="UP001570417"/>
    </source>
</evidence>
<comment type="caution">
    <text evidence="2">The sequence shown here is derived from an EMBL/GenBank/DDBJ whole genome shotgun (WGS) entry which is preliminary data.</text>
</comment>
<reference evidence="2 3" key="1">
    <citation type="journal article" date="2024" name="ISME J.">
        <title>Tailless and filamentous prophages are predominant in marine Vibrio.</title>
        <authorList>
            <person name="Steensen K."/>
            <person name="Seneca J."/>
            <person name="Bartlau N."/>
            <person name="Yu X.A."/>
            <person name="Hussain F.A."/>
            <person name="Polz M.F."/>
        </authorList>
    </citation>
    <scope>NUCLEOTIDE SEQUENCE [LARGE SCALE GENOMIC DNA]</scope>
    <source>
        <strain evidence="2 3">10N.222.51.A1</strain>
    </source>
</reference>
<name>A0ABV4NC56_9VIBR</name>